<dbReference type="GO" id="GO:0010181">
    <property type="term" value="F:FMN binding"/>
    <property type="evidence" value="ECO:0007669"/>
    <property type="project" value="InterPro"/>
</dbReference>
<dbReference type="GO" id="GO:0009086">
    <property type="term" value="P:methionine biosynthetic process"/>
    <property type="evidence" value="ECO:0007669"/>
    <property type="project" value="UniProtKB-KW"/>
</dbReference>
<dbReference type="GO" id="GO:0050667">
    <property type="term" value="P:homocysteine metabolic process"/>
    <property type="evidence" value="ECO:0007669"/>
    <property type="project" value="TreeGrafter"/>
</dbReference>
<evidence type="ECO:0000256" key="7">
    <source>
        <dbReference type="ARBA" id="ARBA00022827"/>
    </source>
</evidence>
<accession>A0A9N8ZB72</accession>
<dbReference type="Proteomes" id="UP000789508">
    <property type="component" value="Unassembled WGS sequence"/>
</dbReference>
<protein>
    <recommendedName>
        <fullName evidence="12">Methionine synthase reductase</fullName>
        <ecNumber evidence="11">1.16.1.8</ecNumber>
    </recommendedName>
</protein>
<dbReference type="PANTHER" id="PTHR19384">
    <property type="entry name" value="NITRIC OXIDE SYNTHASE-RELATED"/>
    <property type="match status" value="1"/>
</dbReference>
<dbReference type="InterPro" id="IPR017938">
    <property type="entry name" value="Riboflavin_synthase-like_b-brl"/>
</dbReference>
<dbReference type="InterPro" id="IPR001094">
    <property type="entry name" value="Flavdoxin-like"/>
</dbReference>
<keyword evidence="5" id="KW-0288">FMN</keyword>
<proteinExistence type="predicted"/>
<dbReference type="PANTHER" id="PTHR19384:SF84">
    <property type="entry name" value="METHIONINE SYNTHASE REDUCTASE"/>
    <property type="match status" value="1"/>
</dbReference>
<dbReference type="InterPro" id="IPR023173">
    <property type="entry name" value="NADPH_Cyt_P450_Rdtase_alpha"/>
</dbReference>
<comment type="cofactor">
    <cofactor evidence="2">
        <name>FAD</name>
        <dbReference type="ChEBI" id="CHEBI:57692"/>
    </cofactor>
</comment>
<comment type="cofactor">
    <cofactor evidence="1">
        <name>FMN</name>
        <dbReference type="ChEBI" id="CHEBI:58210"/>
    </cofactor>
</comment>
<dbReference type="InterPro" id="IPR003097">
    <property type="entry name" value="CysJ-like_FAD-binding"/>
</dbReference>
<dbReference type="Pfam" id="PF00175">
    <property type="entry name" value="NAD_binding_1"/>
    <property type="match status" value="1"/>
</dbReference>
<evidence type="ECO:0000256" key="11">
    <source>
        <dbReference type="ARBA" id="ARBA00039088"/>
    </source>
</evidence>
<gene>
    <name evidence="15" type="ORF">ALEPTO_LOCUS2343</name>
</gene>
<dbReference type="Gene3D" id="3.40.50.80">
    <property type="entry name" value="Nucleotide-binding domain of ferredoxin-NADP reductase (FNR) module"/>
    <property type="match status" value="1"/>
</dbReference>
<name>A0A9N8ZB72_9GLOM</name>
<feature type="domain" description="Flavodoxin-like" evidence="13">
    <location>
        <begin position="6"/>
        <end position="147"/>
    </location>
</feature>
<dbReference type="GO" id="GO:0005829">
    <property type="term" value="C:cytosol"/>
    <property type="evidence" value="ECO:0007669"/>
    <property type="project" value="TreeGrafter"/>
</dbReference>
<keyword evidence="10" id="KW-0486">Methionine biosynthesis</keyword>
<dbReference type="InterPro" id="IPR001433">
    <property type="entry name" value="OxRdtase_FAD/NAD-bd"/>
</dbReference>
<evidence type="ECO:0000313" key="16">
    <source>
        <dbReference type="Proteomes" id="UP000789508"/>
    </source>
</evidence>
<evidence type="ECO:0000256" key="3">
    <source>
        <dbReference type="ARBA" id="ARBA00022605"/>
    </source>
</evidence>
<evidence type="ECO:0000256" key="12">
    <source>
        <dbReference type="ARBA" id="ARBA00040659"/>
    </source>
</evidence>
<dbReference type="AlphaFoldDB" id="A0A9N8ZB72"/>
<dbReference type="EMBL" id="CAJVPS010000334">
    <property type="protein sequence ID" value="CAG8478055.1"/>
    <property type="molecule type" value="Genomic_DNA"/>
</dbReference>
<feature type="non-terminal residue" evidence="15">
    <location>
        <position position="733"/>
    </location>
</feature>
<keyword evidence="6" id="KW-0949">S-adenosyl-L-methionine</keyword>
<evidence type="ECO:0000259" key="13">
    <source>
        <dbReference type="PROSITE" id="PS50902"/>
    </source>
</evidence>
<evidence type="ECO:0000256" key="8">
    <source>
        <dbReference type="ARBA" id="ARBA00022857"/>
    </source>
</evidence>
<sequence length="733" mass="82692">QKSEKYVILYASQTGNAEWIAKNIHQEANERGFSGECHVMNEHDKVDLEKIEVLIAVTSNTGDGDPPDNAIKFFRFLRKIKSKTFFAKTRFAILGLGDTNYANFNNTAKRLEKRFLELGGAAFYEKGLADDATGLESVVDPWIANLWPALEKVCIKKDKKSNGQIEKIASSVANISVKEVKDNKTNLQSIKTEPENSLTIVTRDESTKTVATSENTFNGVTVSESTLNPQPSDDKTLVPIRSERKGSKLIIDLSDLESVTQLTSLPRIPTAICKITKVDSEIKKTLSKNKYSFQSIPTFIHTPTRVFGAKISAVRCLTHPTALKRTLHLELDVKDHRDDIEFVPGDVFGILAPNDEEFVWTLLKTLGIDHDEAQKTVNIEAMEGAELPTHLKDAKSTSVYELFRYGLDLTSIPRKALLRLLAEYATDPEEKKTLLFLCRINQFNCLREQLPTLLDLLLTFPSSRPPIERLLDVLPPHQPRYYSIANSPLVDPNNLHIAFNIVHYNTPDPFAVSKWGICTPWLDELSGRITTTNVRTPLLSPVEIPIFMKPNEHGFAIPKNTKIPLIMIGPGTGIAPFIGFLQHREKLRDIRRKMSTIGLHARREIDKQFGDLWLFYGCRDREKDFLYKDELEGFVERGVLKQLEVAVSRAPSAGELGKPKYVQDLIKIRGKEVYELINQKGADAKGMAKGINDALTDILVEHGNMDRVEASKLLLTWIQEKRYLRDLVKFFAI</sequence>
<dbReference type="GO" id="GO:0050660">
    <property type="term" value="F:flavin adenine dinucleotide binding"/>
    <property type="evidence" value="ECO:0007669"/>
    <property type="project" value="TreeGrafter"/>
</dbReference>
<dbReference type="PROSITE" id="PS50902">
    <property type="entry name" value="FLAVODOXIN_LIKE"/>
    <property type="match status" value="1"/>
</dbReference>
<dbReference type="PRINTS" id="PR00369">
    <property type="entry name" value="FLAVODOXIN"/>
</dbReference>
<dbReference type="FunFam" id="3.40.50.360:FF:000059">
    <property type="entry name" value="5-methyltetrahydrofolate-homocysteine methyltransferase reductase"/>
    <property type="match status" value="1"/>
</dbReference>
<comment type="caution">
    <text evidence="15">The sequence shown here is derived from an EMBL/GenBank/DDBJ whole genome shotgun (WGS) entry which is preliminary data.</text>
</comment>
<dbReference type="InterPro" id="IPR008254">
    <property type="entry name" value="Flavodoxin/NO_synth"/>
</dbReference>
<dbReference type="Pfam" id="PF00667">
    <property type="entry name" value="FAD_binding_1"/>
    <property type="match status" value="1"/>
</dbReference>
<dbReference type="EC" id="1.16.1.8" evidence="11"/>
<keyword evidence="4" id="KW-0285">Flavoprotein</keyword>
<keyword evidence="8" id="KW-0521">NADP</keyword>
<keyword evidence="9" id="KW-0560">Oxidoreductase</keyword>
<evidence type="ECO:0000256" key="4">
    <source>
        <dbReference type="ARBA" id="ARBA00022630"/>
    </source>
</evidence>
<dbReference type="SUPFAM" id="SSF63380">
    <property type="entry name" value="Riboflavin synthase domain-like"/>
    <property type="match status" value="1"/>
</dbReference>
<evidence type="ECO:0000256" key="9">
    <source>
        <dbReference type="ARBA" id="ARBA00023002"/>
    </source>
</evidence>
<dbReference type="GO" id="GO:0030586">
    <property type="term" value="F:[methionine synthase] reductase (NADPH) activity"/>
    <property type="evidence" value="ECO:0007669"/>
    <property type="project" value="UniProtKB-EC"/>
</dbReference>
<dbReference type="OrthoDB" id="1856718at2759"/>
<dbReference type="Pfam" id="PF00258">
    <property type="entry name" value="Flavodoxin_1"/>
    <property type="match status" value="1"/>
</dbReference>
<dbReference type="SUPFAM" id="SSF52218">
    <property type="entry name" value="Flavoproteins"/>
    <property type="match status" value="1"/>
</dbReference>
<dbReference type="InterPro" id="IPR001709">
    <property type="entry name" value="Flavoprot_Pyr_Nucl_cyt_Rdtase"/>
</dbReference>
<reference evidence="15" key="1">
    <citation type="submission" date="2021-06" db="EMBL/GenBank/DDBJ databases">
        <authorList>
            <person name="Kallberg Y."/>
            <person name="Tangrot J."/>
            <person name="Rosling A."/>
        </authorList>
    </citation>
    <scope>NUCLEOTIDE SEQUENCE</scope>
    <source>
        <strain evidence="15">FL130A</strain>
    </source>
</reference>
<organism evidence="15 16">
    <name type="scientific">Ambispora leptoticha</name>
    <dbReference type="NCBI Taxonomy" id="144679"/>
    <lineage>
        <taxon>Eukaryota</taxon>
        <taxon>Fungi</taxon>
        <taxon>Fungi incertae sedis</taxon>
        <taxon>Mucoromycota</taxon>
        <taxon>Glomeromycotina</taxon>
        <taxon>Glomeromycetes</taxon>
        <taxon>Archaeosporales</taxon>
        <taxon>Ambisporaceae</taxon>
        <taxon>Ambispora</taxon>
    </lineage>
</organism>
<evidence type="ECO:0000256" key="2">
    <source>
        <dbReference type="ARBA" id="ARBA00001974"/>
    </source>
</evidence>
<evidence type="ECO:0000256" key="10">
    <source>
        <dbReference type="ARBA" id="ARBA00023167"/>
    </source>
</evidence>
<keyword evidence="3" id="KW-0028">Amino-acid biosynthesis</keyword>
<dbReference type="SUPFAM" id="SSF52343">
    <property type="entry name" value="Ferredoxin reductase-like, C-terminal NADP-linked domain"/>
    <property type="match status" value="1"/>
</dbReference>
<dbReference type="Gene3D" id="3.40.50.360">
    <property type="match status" value="1"/>
</dbReference>
<keyword evidence="16" id="KW-1185">Reference proteome</keyword>
<dbReference type="InterPro" id="IPR039261">
    <property type="entry name" value="FNR_nucleotide-bd"/>
</dbReference>
<dbReference type="PROSITE" id="PS51384">
    <property type="entry name" value="FAD_FR"/>
    <property type="match status" value="1"/>
</dbReference>
<dbReference type="InterPro" id="IPR017927">
    <property type="entry name" value="FAD-bd_FR_type"/>
</dbReference>
<dbReference type="PRINTS" id="PR00371">
    <property type="entry name" value="FPNCR"/>
</dbReference>
<evidence type="ECO:0000313" key="15">
    <source>
        <dbReference type="EMBL" id="CAG8478055.1"/>
    </source>
</evidence>
<dbReference type="Gene3D" id="2.40.30.10">
    <property type="entry name" value="Translation factors"/>
    <property type="match status" value="1"/>
</dbReference>
<evidence type="ECO:0000256" key="5">
    <source>
        <dbReference type="ARBA" id="ARBA00022643"/>
    </source>
</evidence>
<keyword evidence="7" id="KW-0274">FAD</keyword>
<evidence type="ECO:0000259" key="14">
    <source>
        <dbReference type="PROSITE" id="PS51384"/>
    </source>
</evidence>
<dbReference type="Gene3D" id="1.20.990.10">
    <property type="entry name" value="NADPH-cytochrome p450 Reductase, Chain A, domain 3"/>
    <property type="match status" value="1"/>
</dbReference>
<evidence type="ECO:0000256" key="6">
    <source>
        <dbReference type="ARBA" id="ARBA00022691"/>
    </source>
</evidence>
<dbReference type="InterPro" id="IPR029039">
    <property type="entry name" value="Flavoprotein-like_sf"/>
</dbReference>
<feature type="domain" description="FAD-binding FR-type" evidence="14">
    <location>
        <begin position="304"/>
        <end position="577"/>
    </location>
</feature>
<evidence type="ECO:0000256" key="1">
    <source>
        <dbReference type="ARBA" id="ARBA00001917"/>
    </source>
</evidence>